<protein>
    <submittedName>
        <fullName evidence="1">Uncharacterized protein</fullName>
    </submittedName>
</protein>
<evidence type="ECO:0000313" key="1">
    <source>
        <dbReference type="EMBL" id="UUC45187.1"/>
    </source>
</evidence>
<evidence type="ECO:0000313" key="2">
    <source>
        <dbReference type="Proteomes" id="UP001059844"/>
    </source>
</evidence>
<reference evidence="1" key="1">
    <citation type="submission" date="2022-07" db="EMBL/GenBank/DDBJ databases">
        <title>Isolation, identification, and degradation of a PFOSA degrading strain from sewage treatment plant.</title>
        <authorList>
            <person name="Zhang L."/>
            <person name="Huo Y."/>
        </authorList>
    </citation>
    <scope>NUCLEOTIDE SEQUENCE</scope>
    <source>
        <strain evidence="1">C1</strain>
    </source>
</reference>
<dbReference type="Proteomes" id="UP001059844">
    <property type="component" value="Chromosome"/>
</dbReference>
<organism evidence="1 2">
    <name type="scientific">Flavobacterium cerinum</name>
    <dbReference type="NCBI Taxonomy" id="2502784"/>
    <lineage>
        <taxon>Bacteria</taxon>
        <taxon>Pseudomonadati</taxon>
        <taxon>Bacteroidota</taxon>
        <taxon>Flavobacteriia</taxon>
        <taxon>Flavobacteriales</taxon>
        <taxon>Flavobacteriaceae</taxon>
        <taxon>Flavobacterium</taxon>
    </lineage>
</organism>
<dbReference type="RefSeq" id="WP_256550879.1">
    <property type="nucleotide sequence ID" value="NZ_CP101751.1"/>
</dbReference>
<sequence>MAISILLTTNKTITKHNEHRSFYFEDSGADYWYLWPTMIKEINNKTGELIDLYQDAEFSGSHLTIFKTTVAKHLAVINSKKEKSWEVYIGTQMHPVKQDIYKTLVKKEIAEKLEKLLQMIDLAIKSEEKIICIGD</sequence>
<accession>A0ABY5ISR0</accession>
<gene>
    <name evidence="1" type="ORF">NOX80_16370</name>
</gene>
<proteinExistence type="predicted"/>
<name>A0ABY5ISR0_9FLAO</name>
<dbReference type="EMBL" id="CP101751">
    <property type="protein sequence ID" value="UUC45187.1"/>
    <property type="molecule type" value="Genomic_DNA"/>
</dbReference>
<keyword evidence="2" id="KW-1185">Reference proteome</keyword>